<name>A0A955IVY5_UNCKA</name>
<dbReference type="EMBL" id="JAGQNY010000003">
    <property type="protein sequence ID" value="MCA9301894.1"/>
    <property type="molecule type" value="Genomic_DNA"/>
</dbReference>
<proteinExistence type="predicted"/>
<reference evidence="9" key="1">
    <citation type="submission" date="2020-04" db="EMBL/GenBank/DDBJ databases">
        <authorList>
            <person name="Zhang T."/>
        </authorList>
    </citation>
    <scope>NUCLEOTIDE SEQUENCE</scope>
    <source>
        <strain evidence="9">HKST-UBA80</strain>
    </source>
</reference>
<evidence type="ECO:0000313" key="10">
    <source>
        <dbReference type="Proteomes" id="UP000714817"/>
    </source>
</evidence>
<keyword evidence="3" id="KW-0808">Transferase</keyword>
<evidence type="ECO:0000256" key="2">
    <source>
        <dbReference type="ARBA" id="ARBA00022676"/>
    </source>
</evidence>
<accession>A0A955IVY5</accession>
<evidence type="ECO:0000256" key="4">
    <source>
        <dbReference type="ARBA" id="ARBA00022692"/>
    </source>
</evidence>
<feature type="transmembrane region" description="Helical" evidence="7">
    <location>
        <begin position="283"/>
        <end position="304"/>
    </location>
</feature>
<evidence type="ECO:0000256" key="3">
    <source>
        <dbReference type="ARBA" id="ARBA00022679"/>
    </source>
</evidence>
<comment type="caution">
    <text evidence="9">The sequence shown here is derived from an EMBL/GenBank/DDBJ whole genome shotgun (WGS) entry which is preliminary data.</text>
</comment>
<dbReference type="GO" id="GO:0005886">
    <property type="term" value="C:plasma membrane"/>
    <property type="evidence" value="ECO:0007669"/>
    <property type="project" value="TreeGrafter"/>
</dbReference>
<sequence length="318" mass="36365">MGGKSSAKTDRTLISVVSPAHNEEKNLPLMYSEIAAVFAKETKYDFEYIIVNDGSTDDTWEIIKDLCSKCGNIRGINLSRNFGHQIALTAGLDRASGAAVIYCDSDLQHPPSIFPELIRKWEDGYKIVHTFRKYTKGEPILKKLFSEFFYKVLNIFTEYPVKKGFADFKLLDNSVLKELKSMREHNRFLRGLVPWMGYRSAVVSFVARERVYGKPWYNFRRNLTFAKLGILSLSSKPLKFIGYIGIALIGFSLLLLSYNFIYFIRSKEWLFSPTFALSVFNTLLNGILLSSLGIVALYLSCIYVEVIDRPIYIVDEEV</sequence>
<evidence type="ECO:0000256" key="7">
    <source>
        <dbReference type="SAM" id="Phobius"/>
    </source>
</evidence>
<dbReference type="InterPro" id="IPR001173">
    <property type="entry name" value="Glyco_trans_2-like"/>
</dbReference>
<gene>
    <name evidence="9" type="ORF">KDA10_00820</name>
</gene>
<dbReference type="InterPro" id="IPR029044">
    <property type="entry name" value="Nucleotide-diphossugar_trans"/>
</dbReference>
<evidence type="ECO:0000256" key="6">
    <source>
        <dbReference type="ARBA" id="ARBA00023136"/>
    </source>
</evidence>
<dbReference type="Proteomes" id="UP000714817">
    <property type="component" value="Unassembled WGS sequence"/>
</dbReference>
<dbReference type="AlphaFoldDB" id="A0A955IVY5"/>
<evidence type="ECO:0000256" key="5">
    <source>
        <dbReference type="ARBA" id="ARBA00022989"/>
    </source>
</evidence>
<comment type="subcellular location">
    <subcellularLocation>
        <location evidence="1">Membrane</location>
        <topology evidence="1">Multi-pass membrane protein</topology>
    </subcellularLocation>
</comment>
<dbReference type="GO" id="GO:0016757">
    <property type="term" value="F:glycosyltransferase activity"/>
    <property type="evidence" value="ECO:0007669"/>
    <property type="project" value="UniProtKB-KW"/>
</dbReference>
<dbReference type="CDD" id="cd04187">
    <property type="entry name" value="DPM1_like_bac"/>
    <property type="match status" value="1"/>
</dbReference>
<evidence type="ECO:0000256" key="1">
    <source>
        <dbReference type="ARBA" id="ARBA00004141"/>
    </source>
</evidence>
<organism evidence="9 10">
    <name type="scientific">candidate division WWE3 bacterium</name>
    <dbReference type="NCBI Taxonomy" id="2053526"/>
    <lineage>
        <taxon>Bacteria</taxon>
        <taxon>Katanobacteria</taxon>
    </lineage>
</organism>
<feature type="domain" description="Glycosyltransferase 2-like" evidence="8">
    <location>
        <begin position="15"/>
        <end position="176"/>
    </location>
</feature>
<evidence type="ECO:0000313" key="9">
    <source>
        <dbReference type="EMBL" id="MCA9301894.1"/>
    </source>
</evidence>
<dbReference type="Pfam" id="PF00535">
    <property type="entry name" value="Glycos_transf_2"/>
    <property type="match status" value="1"/>
</dbReference>
<protein>
    <submittedName>
        <fullName evidence="9">Glycosyltransferase family 2 protein</fullName>
    </submittedName>
</protein>
<keyword evidence="6 7" id="KW-0472">Membrane</keyword>
<dbReference type="SUPFAM" id="SSF53448">
    <property type="entry name" value="Nucleotide-diphospho-sugar transferases"/>
    <property type="match status" value="1"/>
</dbReference>
<evidence type="ECO:0000259" key="8">
    <source>
        <dbReference type="Pfam" id="PF00535"/>
    </source>
</evidence>
<dbReference type="PANTHER" id="PTHR48090">
    <property type="entry name" value="UNDECAPRENYL-PHOSPHATE 4-DEOXY-4-FORMAMIDO-L-ARABINOSE TRANSFERASE-RELATED"/>
    <property type="match status" value="1"/>
</dbReference>
<dbReference type="InterPro" id="IPR050256">
    <property type="entry name" value="Glycosyltransferase_2"/>
</dbReference>
<dbReference type="Gene3D" id="3.90.550.10">
    <property type="entry name" value="Spore Coat Polysaccharide Biosynthesis Protein SpsA, Chain A"/>
    <property type="match status" value="1"/>
</dbReference>
<keyword evidence="4 7" id="KW-0812">Transmembrane</keyword>
<keyword evidence="2" id="KW-0328">Glycosyltransferase</keyword>
<keyword evidence="5 7" id="KW-1133">Transmembrane helix</keyword>
<feature type="transmembrane region" description="Helical" evidence="7">
    <location>
        <begin position="240"/>
        <end position="263"/>
    </location>
</feature>
<dbReference type="PANTHER" id="PTHR48090:SF1">
    <property type="entry name" value="PROPHAGE BACTOPRENOL GLUCOSYL TRANSFERASE HOMOLOG"/>
    <property type="match status" value="1"/>
</dbReference>
<reference evidence="9" key="2">
    <citation type="journal article" date="2021" name="Microbiome">
        <title>Successional dynamics and alternative stable states in a saline activated sludge microbial community over 9 years.</title>
        <authorList>
            <person name="Wang Y."/>
            <person name="Ye J."/>
            <person name="Ju F."/>
            <person name="Liu L."/>
            <person name="Boyd J.A."/>
            <person name="Deng Y."/>
            <person name="Parks D.H."/>
            <person name="Jiang X."/>
            <person name="Yin X."/>
            <person name="Woodcroft B.J."/>
            <person name="Tyson G.W."/>
            <person name="Hugenholtz P."/>
            <person name="Polz M.F."/>
            <person name="Zhang T."/>
        </authorList>
    </citation>
    <scope>NUCLEOTIDE SEQUENCE</scope>
    <source>
        <strain evidence="9">HKST-UBA80</strain>
    </source>
</reference>